<dbReference type="RefSeq" id="WP_229714020.1">
    <property type="nucleotide sequence ID" value="NZ_BMDD01000001.1"/>
</dbReference>
<dbReference type="Gene3D" id="2.160.20.10">
    <property type="entry name" value="Single-stranded right-handed beta-helix, Pectin lyase-like"/>
    <property type="match status" value="1"/>
</dbReference>
<dbReference type="InterPro" id="IPR012334">
    <property type="entry name" value="Pectin_lyas_fold"/>
</dbReference>
<evidence type="ECO:0000259" key="1">
    <source>
        <dbReference type="Pfam" id="PF12708"/>
    </source>
</evidence>
<dbReference type="InterPro" id="IPR024535">
    <property type="entry name" value="RHGA/B-epi-like_pectate_lyase"/>
</dbReference>
<sequence length="390" mass="41355">MRKKTNRKIWWAISIVVVLAAALAIWRGAIFMREEAKTPEAANIGSTVEVPEGALSIVDEGATPDDDTDDLAAIQAALDRAAAEQVAVYIPPGNYRLSGILVIDGVELLGDGADQAILTSTNPENGSIDVEGDGAVLSGFAHVYETTVERGNGANDKNSITLRGATNFTLQGLKIDKSSTAGIFVGDESANGTIRGNSLQDTGADGIHITNGSSNVTVEENSVRKAGDDTIAVVSYEENSKTTQDITIRRNDVGYGSKARGISVVGGENVTIENNQIRDTEMAGIYISVEKEWDTRNVKNIVINENTIEHTGTRLGSEHPNILVYASQGIIDEVKFNGNTISNSVHGGIGVWGDGDIGNIYFDANKLENTKGLATNFKSGTIHSEGNTGF</sequence>
<gene>
    <name evidence="2" type="ORF">GCM10007362_00020</name>
</gene>
<organism evidence="2 3">
    <name type="scientific">Saccharibacillus endophyticus</name>
    <dbReference type="NCBI Taxonomy" id="2060666"/>
    <lineage>
        <taxon>Bacteria</taxon>
        <taxon>Bacillati</taxon>
        <taxon>Bacillota</taxon>
        <taxon>Bacilli</taxon>
        <taxon>Bacillales</taxon>
        <taxon>Paenibacillaceae</taxon>
        <taxon>Saccharibacillus</taxon>
    </lineage>
</organism>
<dbReference type="SUPFAM" id="SSF51126">
    <property type="entry name" value="Pectin lyase-like"/>
    <property type="match status" value="1"/>
</dbReference>
<accession>A0ABQ1ZHK7</accession>
<dbReference type="InterPro" id="IPR006626">
    <property type="entry name" value="PbH1"/>
</dbReference>
<dbReference type="Proteomes" id="UP000605427">
    <property type="component" value="Unassembled WGS sequence"/>
</dbReference>
<dbReference type="EMBL" id="BMDD01000001">
    <property type="protein sequence ID" value="GGH67229.1"/>
    <property type="molecule type" value="Genomic_DNA"/>
</dbReference>
<dbReference type="InterPro" id="IPR011050">
    <property type="entry name" value="Pectin_lyase_fold/virulence"/>
</dbReference>
<protein>
    <recommendedName>
        <fullName evidence="1">Rhamnogalacturonase A/B/Epimerase-like pectate lyase domain-containing protein</fullName>
    </recommendedName>
</protein>
<reference evidence="3" key="1">
    <citation type="journal article" date="2019" name="Int. J. Syst. Evol. Microbiol.">
        <title>The Global Catalogue of Microorganisms (GCM) 10K type strain sequencing project: providing services to taxonomists for standard genome sequencing and annotation.</title>
        <authorList>
            <consortium name="The Broad Institute Genomics Platform"/>
            <consortium name="The Broad Institute Genome Sequencing Center for Infectious Disease"/>
            <person name="Wu L."/>
            <person name="Ma J."/>
        </authorList>
    </citation>
    <scope>NUCLEOTIDE SEQUENCE [LARGE SCALE GENOMIC DNA]</scope>
    <source>
        <strain evidence="3">CCM 8702</strain>
    </source>
</reference>
<feature type="domain" description="Rhamnogalacturonase A/B/Epimerase-like pectate lyase" evidence="1">
    <location>
        <begin position="56"/>
        <end position="285"/>
    </location>
</feature>
<dbReference type="PANTHER" id="PTHR36453:SF1">
    <property type="entry name" value="RIGHT HANDED BETA HELIX DOMAIN-CONTAINING PROTEIN"/>
    <property type="match status" value="1"/>
</dbReference>
<proteinExistence type="predicted"/>
<evidence type="ECO:0000313" key="3">
    <source>
        <dbReference type="Proteomes" id="UP000605427"/>
    </source>
</evidence>
<dbReference type="SMART" id="SM00710">
    <property type="entry name" value="PbH1"/>
    <property type="match status" value="7"/>
</dbReference>
<comment type="caution">
    <text evidence="2">The sequence shown here is derived from an EMBL/GenBank/DDBJ whole genome shotgun (WGS) entry which is preliminary data.</text>
</comment>
<keyword evidence="3" id="KW-1185">Reference proteome</keyword>
<evidence type="ECO:0000313" key="2">
    <source>
        <dbReference type="EMBL" id="GGH67229.1"/>
    </source>
</evidence>
<dbReference type="PANTHER" id="PTHR36453">
    <property type="entry name" value="SECRETED PROTEIN-RELATED"/>
    <property type="match status" value="1"/>
</dbReference>
<dbReference type="Pfam" id="PF12708">
    <property type="entry name" value="Pect-lyase_RHGA_epim"/>
    <property type="match status" value="1"/>
</dbReference>
<name>A0ABQ1ZHK7_9BACL</name>